<accession>A0A2U8GV29</accession>
<dbReference type="Proteomes" id="UP000244930">
    <property type="component" value="Chromosome"/>
</dbReference>
<dbReference type="Pfam" id="PF09527">
    <property type="entry name" value="ATPase_gene1"/>
    <property type="match status" value="1"/>
</dbReference>
<protein>
    <submittedName>
        <fullName evidence="3">ATP synthase subunit</fullName>
    </submittedName>
</protein>
<feature type="region of interest" description="Disordered" evidence="1">
    <location>
        <begin position="1"/>
        <end position="29"/>
    </location>
</feature>
<keyword evidence="4" id="KW-1185">Reference proteome</keyword>
<dbReference type="EMBL" id="CP022187">
    <property type="protein sequence ID" value="AWI77559.1"/>
    <property type="molecule type" value="Genomic_DNA"/>
</dbReference>
<reference evidence="3 4" key="1">
    <citation type="submission" date="2017-06" db="EMBL/GenBank/DDBJ databases">
        <title>Azoarcus.</title>
        <authorList>
            <person name="Woo J.-H."/>
            <person name="Kim H.-S."/>
        </authorList>
    </citation>
    <scope>NUCLEOTIDE SEQUENCE [LARGE SCALE GENOMIC DNA]</scope>
    <source>
        <strain evidence="3 4">TSPY31</strain>
    </source>
</reference>
<dbReference type="InterPro" id="IPR032820">
    <property type="entry name" value="ATPase_put"/>
</dbReference>
<dbReference type="KEGG" id="acom:CEW83_07295"/>
<gene>
    <name evidence="3" type="ORF">CEW83_07295</name>
</gene>
<evidence type="ECO:0000313" key="4">
    <source>
        <dbReference type="Proteomes" id="UP000244930"/>
    </source>
</evidence>
<keyword evidence="2" id="KW-0812">Transmembrane</keyword>
<evidence type="ECO:0000256" key="2">
    <source>
        <dbReference type="SAM" id="Phobius"/>
    </source>
</evidence>
<feature type="compositionally biased region" description="Basic and acidic residues" evidence="1">
    <location>
        <begin position="1"/>
        <end position="10"/>
    </location>
</feature>
<feature type="transmembrane region" description="Helical" evidence="2">
    <location>
        <begin position="51"/>
        <end position="76"/>
    </location>
</feature>
<sequence length="114" mass="12483">MRPAERRDTPADTSGHPDGNTPAASRREALNDAVDKDVARIEKGERERRSVLGYTVFMGTIAGLFVLPVVGGAYLGRWLDGLAEGYSVRWTVSLILLGVVIGGINVYRYLEEHP</sequence>
<evidence type="ECO:0000313" key="3">
    <source>
        <dbReference type="EMBL" id="AWI77559.1"/>
    </source>
</evidence>
<dbReference type="AlphaFoldDB" id="A0A2U8GV29"/>
<keyword evidence="2" id="KW-1133">Transmembrane helix</keyword>
<proteinExistence type="predicted"/>
<keyword evidence="2" id="KW-0472">Membrane</keyword>
<feature type="transmembrane region" description="Helical" evidence="2">
    <location>
        <begin position="88"/>
        <end position="110"/>
    </location>
</feature>
<name>A0A2U8GV29_9RHOO</name>
<evidence type="ECO:0000256" key="1">
    <source>
        <dbReference type="SAM" id="MobiDB-lite"/>
    </source>
</evidence>
<organism evidence="3 4">
    <name type="scientific">Parazoarcus communis</name>
    <dbReference type="NCBI Taxonomy" id="41977"/>
    <lineage>
        <taxon>Bacteria</taxon>
        <taxon>Pseudomonadati</taxon>
        <taxon>Pseudomonadota</taxon>
        <taxon>Betaproteobacteria</taxon>
        <taxon>Rhodocyclales</taxon>
        <taxon>Zoogloeaceae</taxon>
        <taxon>Parazoarcus</taxon>
    </lineage>
</organism>